<sequence length="53" mass="5517">MTISDLQLIGKKVAVGIVVATVPLVILLGGLWLIQTVLSDDPSSPSTTSILNK</sequence>
<dbReference type="Proteomes" id="UP000537718">
    <property type="component" value="Unassembled WGS sequence"/>
</dbReference>
<keyword evidence="1" id="KW-1133">Transmembrane helix</keyword>
<evidence type="ECO:0000256" key="1">
    <source>
        <dbReference type="SAM" id="Phobius"/>
    </source>
</evidence>
<reference evidence="2 3" key="1">
    <citation type="submission" date="2020-08" db="EMBL/GenBank/DDBJ databases">
        <title>Genomic Encyclopedia of Type Strains, Phase IV (KMG-V): Genome sequencing to study the core and pangenomes of soil and plant-associated prokaryotes.</title>
        <authorList>
            <person name="Whitman W."/>
        </authorList>
    </citation>
    <scope>NUCLEOTIDE SEQUENCE [LARGE SCALE GENOMIC DNA]</scope>
    <source>
        <strain evidence="2 3">MP7CTX6</strain>
    </source>
</reference>
<keyword evidence="1" id="KW-0812">Transmembrane</keyword>
<dbReference type="AlphaFoldDB" id="A0A7W8YWB6"/>
<name>A0A7W8YWB6_9SPHI</name>
<organism evidence="2 3">
    <name type="scientific">Pedobacter cryoconitis</name>
    <dbReference type="NCBI Taxonomy" id="188932"/>
    <lineage>
        <taxon>Bacteria</taxon>
        <taxon>Pseudomonadati</taxon>
        <taxon>Bacteroidota</taxon>
        <taxon>Sphingobacteriia</taxon>
        <taxon>Sphingobacteriales</taxon>
        <taxon>Sphingobacteriaceae</taxon>
        <taxon>Pedobacter</taxon>
    </lineage>
</organism>
<feature type="transmembrane region" description="Helical" evidence="1">
    <location>
        <begin position="12"/>
        <end position="34"/>
    </location>
</feature>
<accession>A0A7W8YWB6</accession>
<proteinExistence type="predicted"/>
<dbReference type="EMBL" id="JACHCF010000010">
    <property type="protein sequence ID" value="MBB5623026.1"/>
    <property type="molecule type" value="Genomic_DNA"/>
</dbReference>
<keyword evidence="1" id="KW-0472">Membrane</keyword>
<comment type="caution">
    <text evidence="2">The sequence shown here is derived from an EMBL/GenBank/DDBJ whole genome shotgun (WGS) entry which is preliminary data.</text>
</comment>
<gene>
    <name evidence="2" type="ORF">HDE69_004108</name>
</gene>
<evidence type="ECO:0000313" key="2">
    <source>
        <dbReference type="EMBL" id="MBB5623026.1"/>
    </source>
</evidence>
<evidence type="ECO:0000313" key="3">
    <source>
        <dbReference type="Proteomes" id="UP000537718"/>
    </source>
</evidence>
<protein>
    <submittedName>
        <fullName evidence="2">Uncharacterized protein</fullName>
    </submittedName>
</protein>